<dbReference type="InterPro" id="IPR011330">
    <property type="entry name" value="Glyco_hydro/deAcase_b/a-brl"/>
</dbReference>
<dbReference type="PANTHER" id="PTHR10587">
    <property type="entry name" value="GLYCOSYL TRANSFERASE-RELATED"/>
    <property type="match status" value="1"/>
</dbReference>
<reference evidence="7" key="1">
    <citation type="submission" date="2017-03" db="EMBL/GenBank/DDBJ databases">
        <authorList>
            <person name="Monnet C."/>
        </authorList>
    </citation>
    <scope>NUCLEOTIDE SEQUENCE [LARGE SCALE GENOMIC DNA]</scope>
    <source>
        <strain evidence="7">P10</strain>
    </source>
</reference>
<dbReference type="PROSITE" id="PS51677">
    <property type="entry name" value="NODB"/>
    <property type="match status" value="1"/>
</dbReference>
<name>A0A2H1IY15_9MICO</name>
<feature type="region of interest" description="Disordered" evidence="3">
    <location>
        <begin position="32"/>
        <end position="55"/>
    </location>
</feature>
<feature type="chain" id="PRO_5039584280" evidence="4">
    <location>
        <begin position="26"/>
        <end position="480"/>
    </location>
</feature>
<evidence type="ECO:0000256" key="3">
    <source>
        <dbReference type="SAM" id="MobiDB-lite"/>
    </source>
</evidence>
<evidence type="ECO:0000313" key="6">
    <source>
        <dbReference type="EMBL" id="SMX80030.1"/>
    </source>
</evidence>
<dbReference type="Pfam" id="PF01522">
    <property type="entry name" value="Polysacc_deac_1"/>
    <property type="match status" value="1"/>
</dbReference>
<evidence type="ECO:0000256" key="4">
    <source>
        <dbReference type="SAM" id="SignalP"/>
    </source>
</evidence>
<accession>A0A2H1IY15</accession>
<feature type="compositionally biased region" description="Basic and acidic residues" evidence="3">
    <location>
        <begin position="35"/>
        <end position="55"/>
    </location>
</feature>
<dbReference type="AlphaFoldDB" id="A0A2H1IY15"/>
<dbReference type="InterPro" id="IPR050248">
    <property type="entry name" value="Polysacc_deacetylase_ArnD"/>
</dbReference>
<dbReference type="GO" id="GO:0016810">
    <property type="term" value="F:hydrolase activity, acting on carbon-nitrogen (but not peptide) bonds"/>
    <property type="evidence" value="ECO:0007669"/>
    <property type="project" value="InterPro"/>
</dbReference>
<dbReference type="Proteomes" id="UP000234342">
    <property type="component" value="Unassembled WGS sequence"/>
</dbReference>
<dbReference type="GO" id="GO:0046872">
    <property type="term" value="F:metal ion binding"/>
    <property type="evidence" value="ECO:0007669"/>
    <property type="project" value="UniProtKB-KW"/>
</dbReference>
<dbReference type="GO" id="GO:0016020">
    <property type="term" value="C:membrane"/>
    <property type="evidence" value="ECO:0007669"/>
    <property type="project" value="TreeGrafter"/>
</dbReference>
<keyword evidence="1" id="KW-0479">Metal-binding</keyword>
<organism evidence="6 7">
    <name type="scientific">Brevibacterium antiquum</name>
    <dbReference type="NCBI Taxonomy" id="234835"/>
    <lineage>
        <taxon>Bacteria</taxon>
        <taxon>Bacillati</taxon>
        <taxon>Actinomycetota</taxon>
        <taxon>Actinomycetes</taxon>
        <taxon>Micrococcales</taxon>
        <taxon>Brevibacteriaceae</taxon>
        <taxon>Brevibacterium</taxon>
    </lineage>
</organism>
<dbReference type="RefSeq" id="WP_101642687.1">
    <property type="nucleotide sequence ID" value="NZ_FXZE01000004.1"/>
</dbReference>
<dbReference type="PANTHER" id="PTHR10587:SF133">
    <property type="entry name" value="CHITIN DEACETYLASE 1-RELATED"/>
    <property type="match status" value="1"/>
</dbReference>
<keyword evidence="4" id="KW-0732">Signal</keyword>
<evidence type="ECO:0000313" key="7">
    <source>
        <dbReference type="Proteomes" id="UP000234342"/>
    </source>
</evidence>
<dbReference type="Gene3D" id="3.20.20.370">
    <property type="entry name" value="Glycoside hydrolase/deacetylase"/>
    <property type="match status" value="1"/>
</dbReference>
<evidence type="ECO:0000256" key="1">
    <source>
        <dbReference type="ARBA" id="ARBA00022723"/>
    </source>
</evidence>
<evidence type="ECO:0000256" key="2">
    <source>
        <dbReference type="ARBA" id="ARBA00022801"/>
    </source>
</evidence>
<dbReference type="EMBL" id="FXZE01000004">
    <property type="protein sequence ID" value="SMX80030.1"/>
    <property type="molecule type" value="Genomic_DNA"/>
</dbReference>
<feature type="domain" description="NodB homology" evidence="5">
    <location>
        <begin position="267"/>
        <end position="454"/>
    </location>
</feature>
<dbReference type="SUPFAM" id="SSF88713">
    <property type="entry name" value="Glycoside hydrolase/deacetylase"/>
    <property type="match status" value="1"/>
</dbReference>
<sequence>MIPRLTHLRRTLALLAVCSVLALTAGCVVVGPSRDSPDRTDPERTDRAPDEGNEVTAEKNLDILRKSINSYAIVDAERDPRLNIHLFGLPGAHSLSTATETALLKTIRSAGGFGSHQAFSPVATPPSHRWEPTAFDRTTTATSNDDGGGDDIAGAANVNVSNNIIAAGGSFLISSLTRHSPTTKTWAVLTDLANDTTVHAQEMFTSEIDPAEVDVDEFGELTIDGEPVAPSDLTPQGTSVAEALHTPLALPEGADVRDPDYSCALLPCVALTYDDGPGEPDVEDRLLMEAESAQVRLTYFLVGRRVAADPGTVKRISAAGHEVANHTYSHPRLNRTDSDTVKAEVKRTDKLLEMAVSKAPPLVRPPFGALDKSAASALDRPAIIWDVDTGDWKHKDSDRTIAAVRDNAEPGSIVLMHSIHPTTVNAAPGVFRTVADEGLYPVTVSQLFEGIEFEKGASYFCRGYGDELCSTPEHPSVHKD</sequence>
<dbReference type="InterPro" id="IPR002509">
    <property type="entry name" value="NODB_dom"/>
</dbReference>
<keyword evidence="2" id="KW-0378">Hydrolase</keyword>
<feature type="signal peptide" evidence="4">
    <location>
        <begin position="1"/>
        <end position="25"/>
    </location>
</feature>
<protein>
    <submittedName>
        <fullName evidence="6">Peptidoglycan/xylan/chitin deacetylase, PgdA/CDA1 family</fullName>
    </submittedName>
</protein>
<keyword evidence="7" id="KW-1185">Reference proteome</keyword>
<evidence type="ECO:0000259" key="5">
    <source>
        <dbReference type="PROSITE" id="PS51677"/>
    </source>
</evidence>
<dbReference type="PROSITE" id="PS51257">
    <property type="entry name" value="PROKAR_LIPOPROTEIN"/>
    <property type="match status" value="1"/>
</dbReference>
<proteinExistence type="predicted"/>
<gene>
    <name evidence="6" type="ORF">BANT10_01408</name>
</gene>
<dbReference type="GO" id="GO:0005975">
    <property type="term" value="P:carbohydrate metabolic process"/>
    <property type="evidence" value="ECO:0007669"/>
    <property type="project" value="InterPro"/>
</dbReference>